<accession>F8IJW4</accession>
<evidence type="ECO:0000259" key="1">
    <source>
        <dbReference type="Pfam" id="PF21686"/>
    </source>
</evidence>
<dbReference type="Gene3D" id="3.90.920.10">
    <property type="entry name" value="DNA primase, PRIM domain"/>
    <property type="match status" value="1"/>
</dbReference>
<sequence length="308" mass="34433">MKRMKRRETPPTLTHGDKIYFPGAGLNKRDYMTYLAQIGAHLVRHLRYRPVTLVRCPDGVTGRRFYQRHLPPHAPPSLPRKEVQGERPLIAIPDVETLLYYGNLGAIEFHAGLHQSDGPQAGCPTALTFDLDPSDPNDFERVRELALRLREVLRELELDGLAKTTGASGLQVFVPLEQPLPYAVTRPVVNFIAAYCASRWPDLATTERRVHQRGSRVYVDAPQHGPSRTLIAAYSVRAVEKALVSVPITWDELAGGVSPDEFDLNVVPDRLARMGDLLGIAPRCPSSRVQAIHDALPPPWRQTRVRSV</sequence>
<evidence type="ECO:0000313" key="2">
    <source>
        <dbReference type="EMBL" id="AEJ43476.1"/>
    </source>
</evidence>
<gene>
    <name evidence="2" type="primary">lig</name>
    <name evidence="2" type="ordered locus">TC41_1544</name>
</gene>
<dbReference type="PANTHER" id="PTHR42705:SF2">
    <property type="entry name" value="BIFUNCTIONAL NON-HOMOLOGOUS END JOINING PROTEIN LIGD"/>
    <property type="match status" value="1"/>
</dbReference>
<dbReference type="eggNOG" id="COG3285">
    <property type="taxonomic scope" value="Bacteria"/>
</dbReference>
<reference evidence="3" key="2">
    <citation type="submission" date="2011-06" db="EMBL/GenBank/DDBJ databases">
        <title>The complete genome sequence of Alicyclobacillus acidocaldarius sp. Tc-4-1.</title>
        <authorList>
            <person name="Chen Y."/>
            <person name="He Y."/>
            <person name="Dong Z."/>
            <person name="Hu S."/>
        </authorList>
    </citation>
    <scope>NUCLEOTIDE SEQUENCE [LARGE SCALE GENOMIC DNA]</scope>
    <source>
        <strain evidence="3">Tc-4-1</strain>
    </source>
</reference>
<dbReference type="Pfam" id="PF21686">
    <property type="entry name" value="LigD_Prim-Pol"/>
    <property type="match status" value="1"/>
</dbReference>
<organism evidence="2 3">
    <name type="scientific">Alicyclobacillus acidocaldarius (strain Tc-4-1)</name>
    <name type="common">Bacillus acidocaldarius</name>
    <dbReference type="NCBI Taxonomy" id="1048834"/>
    <lineage>
        <taxon>Bacteria</taxon>
        <taxon>Bacillati</taxon>
        <taxon>Bacillota</taxon>
        <taxon>Bacilli</taxon>
        <taxon>Bacillales</taxon>
        <taxon>Alicyclobacillaceae</taxon>
        <taxon>Alicyclobacillus</taxon>
    </lineage>
</organism>
<dbReference type="PATRIC" id="fig|1048834.4.peg.1467"/>
<dbReference type="HOGENOM" id="CLU_008325_1_1_9"/>
<proteinExistence type="predicted"/>
<evidence type="ECO:0000313" key="3">
    <source>
        <dbReference type="Proteomes" id="UP000000292"/>
    </source>
</evidence>
<dbReference type="EMBL" id="CP002902">
    <property type="protein sequence ID" value="AEJ43476.1"/>
    <property type="molecule type" value="Genomic_DNA"/>
</dbReference>
<dbReference type="KEGG" id="aad:TC41_1544"/>
<dbReference type="Proteomes" id="UP000000292">
    <property type="component" value="Chromosome"/>
</dbReference>
<dbReference type="CDD" id="cd04861">
    <property type="entry name" value="LigD_Pol_like"/>
    <property type="match status" value="1"/>
</dbReference>
<dbReference type="AlphaFoldDB" id="F8IJW4"/>
<dbReference type="STRING" id="1048834.TC41_1544"/>
<dbReference type="PANTHER" id="PTHR42705">
    <property type="entry name" value="BIFUNCTIONAL NON-HOMOLOGOUS END JOINING PROTEIN LIGD"/>
    <property type="match status" value="1"/>
</dbReference>
<name>F8IJW4_ALIAT</name>
<dbReference type="InterPro" id="IPR052171">
    <property type="entry name" value="NHEJ_LigD"/>
</dbReference>
<dbReference type="NCBIfam" id="TIGR02778">
    <property type="entry name" value="ligD_pol"/>
    <property type="match status" value="1"/>
</dbReference>
<dbReference type="InterPro" id="IPR014145">
    <property type="entry name" value="LigD_pol_dom"/>
</dbReference>
<reference evidence="2 3" key="1">
    <citation type="journal article" date="2011" name="J. Bacteriol.">
        <title>Complete Genome Sequence of Alicyclobacillus acidocaldarius Strain Tc-4-1.</title>
        <authorList>
            <person name="Chen Y."/>
            <person name="He Y."/>
            <person name="Zhang B."/>
            <person name="Yang J."/>
            <person name="Li W."/>
            <person name="Dong Z."/>
            <person name="Hu S."/>
        </authorList>
    </citation>
    <scope>NUCLEOTIDE SEQUENCE [LARGE SCALE GENOMIC DNA]</scope>
    <source>
        <strain evidence="2 3">Tc-4-1</strain>
    </source>
</reference>
<protein>
    <submittedName>
        <fullName evidence="2">DNA polymerase LigD, polymerase domain protein</fullName>
    </submittedName>
</protein>
<feature type="domain" description="DNA ligase D polymerase" evidence="1">
    <location>
        <begin position="28"/>
        <end position="277"/>
    </location>
</feature>